<protein>
    <recommendedName>
        <fullName evidence="1">cyclin-dependent kinase</fullName>
        <ecNumber evidence="1">2.7.11.22</ecNumber>
    </recommendedName>
</protein>
<dbReference type="GO" id="GO:0007165">
    <property type="term" value="P:signal transduction"/>
    <property type="evidence" value="ECO:0007669"/>
    <property type="project" value="TreeGrafter"/>
</dbReference>
<dbReference type="GO" id="GO:0000082">
    <property type="term" value="P:G1/S transition of mitotic cell cycle"/>
    <property type="evidence" value="ECO:0007669"/>
    <property type="project" value="TreeGrafter"/>
</dbReference>
<dbReference type="OrthoDB" id="413582at2759"/>
<feature type="domain" description="Protein kinase" evidence="6">
    <location>
        <begin position="58"/>
        <end position="340"/>
    </location>
</feature>
<name>A0A9P7ZIU6_9HYPO</name>
<evidence type="ECO:0000256" key="1">
    <source>
        <dbReference type="ARBA" id="ARBA00012425"/>
    </source>
</evidence>
<dbReference type="EC" id="2.7.11.22" evidence="1"/>
<dbReference type="PANTHER" id="PTHR24056:SF576">
    <property type="entry name" value="SERINE_THREONINE-PROTEIN KINASE CSK1"/>
    <property type="match status" value="1"/>
</dbReference>
<dbReference type="GO" id="GO:0005524">
    <property type="term" value="F:ATP binding"/>
    <property type="evidence" value="ECO:0007669"/>
    <property type="project" value="UniProtKB-KW"/>
</dbReference>
<sequence>MNEALPLEVAAYNESTSKEQYLSACLVPTAACPDSPPFTPNEPPQPGAWTDGFTIGPYDDCRPIAEGVTSEVYRTSRSTALKVITFHTPPHDPQREALILEALKGRPSIIQLEATFRDQEQRLVLEFPYLPFTLGHLLEKGPLDDGQQNRIFKDVLSGLREIHSRGIIHRDIKPSAILLASPSGPAYISDFGTAWSPDHRARDEPPSGKILDIGTGPYRAPEVLFGNTAYSTAVDMWSLGVVISEAITNPPMPIFESRPAHEDGNQLGLILSIFKTLGTPTVDTWPEAKEFKVTPFEMWTVFPGKTWQEILPDVAEEWTELVAALVRYDGKRATADQVGF</sequence>
<evidence type="ECO:0000256" key="5">
    <source>
        <dbReference type="ARBA" id="ARBA00048367"/>
    </source>
</evidence>
<evidence type="ECO:0000256" key="2">
    <source>
        <dbReference type="ARBA" id="ARBA00022741"/>
    </source>
</evidence>
<dbReference type="Gene3D" id="1.10.510.10">
    <property type="entry name" value="Transferase(Phosphotransferase) domain 1"/>
    <property type="match status" value="1"/>
</dbReference>
<dbReference type="RefSeq" id="XP_046116655.1">
    <property type="nucleotide sequence ID" value="XM_046258251.1"/>
</dbReference>
<dbReference type="SUPFAM" id="SSF56112">
    <property type="entry name" value="Protein kinase-like (PK-like)"/>
    <property type="match status" value="1"/>
</dbReference>
<comment type="catalytic activity">
    <reaction evidence="5">
        <text>L-seryl-[protein] + ATP = O-phospho-L-seryl-[protein] + ADP + H(+)</text>
        <dbReference type="Rhea" id="RHEA:17989"/>
        <dbReference type="Rhea" id="RHEA-COMP:9863"/>
        <dbReference type="Rhea" id="RHEA-COMP:11604"/>
        <dbReference type="ChEBI" id="CHEBI:15378"/>
        <dbReference type="ChEBI" id="CHEBI:29999"/>
        <dbReference type="ChEBI" id="CHEBI:30616"/>
        <dbReference type="ChEBI" id="CHEBI:83421"/>
        <dbReference type="ChEBI" id="CHEBI:456216"/>
        <dbReference type="EC" id="2.7.11.22"/>
    </reaction>
</comment>
<dbReference type="GO" id="GO:0030332">
    <property type="term" value="F:cyclin binding"/>
    <property type="evidence" value="ECO:0007669"/>
    <property type="project" value="TreeGrafter"/>
</dbReference>
<organism evidence="7 8">
    <name type="scientific">Emericellopsis atlantica</name>
    <dbReference type="NCBI Taxonomy" id="2614577"/>
    <lineage>
        <taxon>Eukaryota</taxon>
        <taxon>Fungi</taxon>
        <taxon>Dikarya</taxon>
        <taxon>Ascomycota</taxon>
        <taxon>Pezizomycotina</taxon>
        <taxon>Sordariomycetes</taxon>
        <taxon>Hypocreomycetidae</taxon>
        <taxon>Hypocreales</taxon>
        <taxon>Bionectriaceae</taxon>
        <taxon>Emericellopsis</taxon>
    </lineage>
</organism>
<evidence type="ECO:0000256" key="3">
    <source>
        <dbReference type="ARBA" id="ARBA00022840"/>
    </source>
</evidence>
<dbReference type="GO" id="GO:0010468">
    <property type="term" value="P:regulation of gene expression"/>
    <property type="evidence" value="ECO:0007669"/>
    <property type="project" value="TreeGrafter"/>
</dbReference>
<gene>
    <name evidence="7" type="ORF">F5Z01DRAFT_224196</name>
</gene>
<dbReference type="PANTHER" id="PTHR24056">
    <property type="entry name" value="CELL DIVISION PROTEIN KINASE"/>
    <property type="match status" value="1"/>
</dbReference>
<comment type="catalytic activity">
    <reaction evidence="4">
        <text>L-threonyl-[protein] + ATP = O-phospho-L-threonyl-[protein] + ADP + H(+)</text>
        <dbReference type="Rhea" id="RHEA:46608"/>
        <dbReference type="Rhea" id="RHEA-COMP:11060"/>
        <dbReference type="Rhea" id="RHEA-COMP:11605"/>
        <dbReference type="ChEBI" id="CHEBI:15378"/>
        <dbReference type="ChEBI" id="CHEBI:30013"/>
        <dbReference type="ChEBI" id="CHEBI:30616"/>
        <dbReference type="ChEBI" id="CHEBI:61977"/>
        <dbReference type="ChEBI" id="CHEBI:456216"/>
        <dbReference type="EC" id="2.7.11.22"/>
    </reaction>
</comment>
<dbReference type="GO" id="GO:0004693">
    <property type="term" value="F:cyclin-dependent protein serine/threonine kinase activity"/>
    <property type="evidence" value="ECO:0007669"/>
    <property type="project" value="UniProtKB-EC"/>
</dbReference>
<proteinExistence type="predicted"/>
<dbReference type="Pfam" id="PF00069">
    <property type="entry name" value="Pkinase"/>
    <property type="match status" value="1"/>
</dbReference>
<dbReference type="GO" id="GO:0005634">
    <property type="term" value="C:nucleus"/>
    <property type="evidence" value="ECO:0007669"/>
    <property type="project" value="TreeGrafter"/>
</dbReference>
<keyword evidence="7" id="KW-0808">Transferase</keyword>
<dbReference type="GO" id="GO:0005737">
    <property type="term" value="C:cytoplasm"/>
    <property type="evidence" value="ECO:0007669"/>
    <property type="project" value="TreeGrafter"/>
</dbReference>
<accession>A0A9P7ZIU6</accession>
<reference evidence="7" key="1">
    <citation type="journal article" date="2021" name="IMA Fungus">
        <title>Genomic characterization of three marine fungi, including Emericellopsis atlantica sp. nov. with signatures of a generalist lifestyle and marine biomass degradation.</title>
        <authorList>
            <person name="Hagestad O.C."/>
            <person name="Hou L."/>
            <person name="Andersen J.H."/>
            <person name="Hansen E.H."/>
            <person name="Altermark B."/>
            <person name="Li C."/>
            <person name="Kuhnert E."/>
            <person name="Cox R.J."/>
            <person name="Crous P.W."/>
            <person name="Spatafora J.W."/>
            <person name="Lail K."/>
            <person name="Amirebrahimi M."/>
            <person name="Lipzen A."/>
            <person name="Pangilinan J."/>
            <person name="Andreopoulos W."/>
            <person name="Hayes R.D."/>
            <person name="Ng V."/>
            <person name="Grigoriev I.V."/>
            <person name="Jackson S.A."/>
            <person name="Sutton T.D.S."/>
            <person name="Dobson A.D.W."/>
            <person name="Rama T."/>
        </authorList>
    </citation>
    <scope>NUCLEOTIDE SEQUENCE</scope>
    <source>
        <strain evidence="7">TS7</strain>
    </source>
</reference>
<keyword evidence="8" id="KW-1185">Reference proteome</keyword>
<dbReference type="PROSITE" id="PS50011">
    <property type="entry name" value="PROTEIN_KINASE_DOM"/>
    <property type="match status" value="1"/>
</dbReference>
<dbReference type="Gene3D" id="3.30.200.20">
    <property type="entry name" value="Phosphorylase Kinase, domain 1"/>
    <property type="match status" value="1"/>
</dbReference>
<dbReference type="GO" id="GO:0000307">
    <property type="term" value="C:cyclin-dependent protein kinase holoenzyme complex"/>
    <property type="evidence" value="ECO:0007669"/>
    <property type="project" value="TreeGrafter"/>
</dbReference>
<dbReference type="EMBL" id="MU251261">
    <property type="protein sequence ID" value="KAG9252731.1"/>
    <property type="molecule type" value="Genomic_DNA"/>
</dbReference>
<evidence type="ECO:0000256" key="4">
    <source>
        <dbReference type="ARBA" id="ARBA00047811"/>
    </source>
</evidence>
<evidence type="ECO:0000313" key="8">
    <source>
        <dbReference type="Proteomes" id="UP000887229"/>
    </source>
</evidence>
<dbReference type="AlphaFoldDB" id="A0A9P7ZIU6"/>
<dbReference type="InterPro" id="IPR011009">
    <property type="entry name" value="Kinase-like_dom_sf"/>
</dbReference>
<dbReference type="InterPro" id="IPR000719">
    <property type="entry name" value="Prot_kinase_dom"/>
</dbReference>
<comment type="caution">
    <text evidence="7">The sequence shown here is derived from an EMBL/GenBank/DDBJ whole genome shotgun (WGS) entry which is preliminary data.</text>
</comment>
<dbReference type="InterPro" id="IPR050108">
    <property type="entry name" value="CDK"/>
</dbReference>
<dbReference type="GeneID" id="70289154"/>
<evidence type="ECO:0000313" key="7">
    <source>
        <dbReference type="EMBL" id="KAG9252731.1"/>
    </source>
</evidence>
<keyword evidence="2" id="KW-0547">Nucleotide-binding</keyword>
<keyword evidence="7" id="KW-0418">Kinase</keyword>
<keyword evidence="7" id="KW-0723">Serine/threonine-protein kinase</keyword>
<evidence type="ECO:0000259" key="6">
    <source>
        <dbReference type="PROSITE" id="PS50011"/>
    </source>
</evidence>
<keyword evidence="3" id="KW-0067">ATP-binding</keyword>
<dbReference type="GO" id="GO:0010389">
    <property type="term" value="P:regulation of G2/M transition of mitotic cell cycle"/>
    <property type="evidence" value="ECO:0007669"/>
    <property type="project" value="TreeGrafter"/>
</dbReference>
<dbReference type="Proteomes" id="UP000887229">
    <property type="component" value="Unassembled WGS sequence"/>
</dbReference>